<dbReference type="InterPro" id="IPR000644">
    <property type="entry name" value="CBS_dom"/>
</dbReference>
<organism evidence="4 5">
    <name type="scientific">Sphingopyxis granuli</name>
    <dbReference type="NCBI Taxonomy" id="267128"/>
    <lineage>
        <taxon>Bacteria</taxon>
        <taxon>Pseudomonadati</taxon>
        <taxon>Pseudomonadota</taxon>
        <taxon>Alphaproteobacteria</taxon>
        <taxon>Sphingomonadales</taxon>
        <taxon>Sphingomonadaceae</taxon>
        <taxon>Sphingopyxis</taxon>
    </lineage>
</organism>
<evidence type="ECO:0000256" key="1">
    <source>
        <dbReference type="ARBA" id="ARBA00023122"/>
    </source>
</evidence>
<dbReference type="AlphaFoldDB" id="A0AA86GN16"/>
<dbReference type="InterPro" id="IPR046342">
    <property type="entry name" value="CBS_dom_sf"/>
</dbReference>
<evidence type="ECO:0000313" key="4">
    <source>
        <dbReference type="EMBL" id="AMG76125.1"/>
    </source>
</evidence>
<evidence type="ECO:0000256" key="2">
    <source>
        <dbReference type="PROSITE-ProRule" id="PRU00703"/>
    </source>
</evidence>
<dbReference type="PROSITE" id="PS51371">
    <property type="entry name" value="CBS"/>
    <property type="match status" value="2"/>
</dbReference>
<keyword evidence="1 2" id="KW-0129">CBS domain</keyword>
<protein>
    <submittedName>
        <fullName evidence="4">Inosine-5-monophosphate dehydrogenase</fullName>
        <ecNumber evidence="4">1.1.1.205</ecNumber>
    </submittedName>
</protein>
<evidence type="ECO:0000259" key="3">
    <source>
        <dbReference type="PROSITE" id="PS51371"/>
    </source>
</evidence>
<proteinExistence type="predicted"/>
<gene>
    <name evidence="4" type="ORF">SGRAN_3792</name>
</gene>
<dbReference type="PANTHER" id="PTHR43080">
    <property type="entry name" value="CBS DOMAIN-CONTAINING PROTEIN CBSX3, MITOCHONDRIAL"/>
    <property type="match status" value="1"/>
</dbReference>
<name>A0AA86GN16_9SPHN</name>
<dbReference type="PANTHER" id="PTHR43080:SF2">
    <property type="entry name" value="CBS DOMAIN-CONTAINING PROTEIN"/>
    <property type="match status" value="1"/>
</dbReference>
<dbReference type="GO" id="GO:0003938">
    <property type="term" value="F:IMP dehydrogenase activity"/>
    <property type="evidence" value="ECO:0007669"/>
    <property type="project" value="UniProtKB-EC"/>
</dbReference>
<feature type="domain" description="CBS" evidence="3">
    <location>
        <begin position="71"/>
        <end position="127"/>
    </location>
</feature>
<reference evidence="4 5" key="1">
    <citation type="journal article" date="2016" name="BMC Genomics">
        <title>Genomic analysis of the nitrate-respiring Sphingopyxis granuli (formerly Sphingomonas macrogoltabida) strain TFA.</title>
        <authorList>
            <person name="Garcia-Romero I."/>
            <person name="Perez-Pulido A.J."/>
            <person name="Gonzalez-Flores Y.E."/>
            <person name="Reyes-Ramirez F."/>
            <person name="Santero E."/>
            <person name="Floriano B."/>
        </authorList>
    </citation>
    <scope>NUCLEOTIDE SEQUENCE [LARGE SCALE GENOMIC DNA]</scope>
    <source>
        <strain evidence="4 5">TFA</strain>
    </source>
</reference>
<accession>A0AA86GN16</accession>
<dbReference type="EMBL" id="CP012199">
    <property type="protein sequence ID" value="AMG76125.1"/>
    <property type="molecule type" value="Genomic_DNA"/>
</dbReference>
<dbReference type="RefSeq" id="WP_067186188.1">
    <property type="nucleotide sequence ID" value="NZ_CP012199.1"/>
</dbReference>
<dbReference type="InterPro" id="IPR051257">
    <property type="entry name" value="Diverse_CBS-Domain"/>
</dbReference>
<keyword evidence="5" id="KW-1185">Reference proteome</keyword>
<dbReference type="SMART" id="SM00116">
    <property type="entry name" value="CBS"/>
    <property type="match status" value="2"/>
</dbReference>
<feature type="domain" description="CBS" evidence="3">
    <location>
        <begin position="7"/>
        <end position="64"/>
    </location>
</feature>
<keyword evidence="4" id="KW-0560">Oxidoreductase</keyword>
<evidence type="ECO:0000313" key="5">
    <source>
        <dbReference type="Proteomes" id="UP000058599"/>
    </source>
</evidence>
<dbReference type="SUPFAM" id="SSF54631">
    <property type="entry name" value="CBS-domain pair"/>
    <property type="match status" value="1"/>
</dbReference>
<dbReference type="Gene3D" id="3.10.580.10">
    <property type="entry name" value="CBS-domain"/>
    <property type="match status" value="1"/>
</dbReference>
<dbReference type="Pfam" id="PF00571">
    <property type="entry name" value="CBS"/>
    <property type="match status" value="2"/>
</dbReference>
<dbReference type="Proteomes" id="UP000058599">
    <property type="component" value="Chromosome"/>
</dbReference>
<sequence length="144" mass="15322">MKVADCMSRDICVLSLDNSLQSAAQLMAEMDSGFLPVADKDELIGIVTDRDIAIRGVGMGLAPSAGVEEVMSDEVRYCFADDEVEKVLHTMGTLQVRRLPVLDRDKRLVGVVSLSDLATNGAAPAAGAALGDIAQPSEHHSQRL</sequence>
<dbReference type="EC" id="1.1.1.205" evidence="4"/>
<dbReference type="KEGG" id="sgi:SGRAN_3792"/>
<dbReference type="CDD" id="cd04622">
    <property type="entry name" value="CBS_pair_HRP1_like"/>
    <property type="match status" value="1"/>
</dbReference>